<feature type="signal peptide" evidence="1">
    <location>
        <begin position="1"/>
        <end position="20"/>
    </location>
</feature>
<dbReference type="RefSeq" id="XP_033538672.1">
    <property type="nucleotide sequence ID" value="XM_033683141.1"/>
</dbReference>
<evidence type="ECO:0000256" key="1">
    <source>
        <dbReference type="SAM" id="SignalP"/>
    </source>
</evidence>
<evidence type="ECO:0008006" key="5">
    <source>
        <dbReference type="Google" id="ProtNLM"/>
    </source>
</evidence>
<evidence type="ECO:0000313" key="2">
    <source>
        <dbReference type="EMBL" id="KAF1817041.1"/>
    </source>
</evidence>
<proteinExistence type="predicted"/>
<keyword evidence="3" id="KW-1185">Reference proteome</keyword>
<reference evidence="4" key="3">
    <citation type="submission" date="2025-04" db="UniProtKB">
        <authorList>
            <consortium name="RefSeq"/>
        </authorList>
    </citation>
    <scope>IDENTIFICATION</scope>
    <source>
        <strain evidence="4">CBS 781.70</strain>
    </source>
</reference>
<gene>
    <name evidence="2 4" type="ORF">P152DRAFT_6573</name>
</gene>
<feature type="chain" id="PRO_5044632104" description="Secreted protein" evidence="1">
    <location>
        <begin position="21"/>
        <end position="133"/>
    </location>
</feature>
<evidence type="ECO:0000313" key="3">
    <source>
        <dbReference type="Proteomes" id="UP000504638"/>
    </source>
</evidence>
<reference evidence="2 4" key="1">
    <citation type="submission" date="2020-01" db="EMBL/GenBank/DDBJ databases">
        <authorList>
            <consortium name="DOE Joint Genome Institute"/>
            <person name="Haridas S."/>
            <person name="Albert R."/>
            <person name="Binder M."/>
            <person name="Bloem J."/>
            <person name="Labutti K."/>
            <person name="Salamov A."/>
            <person name="Andreopoulos B."/>
            <person name="Baker S.E."/>
            <person name="Barry K."/>
            <person name="Bills G."/>
            <person name="Bluhm B.H."/>
            <person name="Cannon C."/>
            <person name="Castanera R."/>
            <person name="Culley D.E."/>
            <person name="Daum C."/>
            <person name="Ezra D."/>
            <person name="Gonzalez J.B."/>
            <person name="Henrissat B."/>
            <person name="Kuo A."/>
            <person name="Liang C."/>
            <person name="Lipzen A."/>
            <person name="Lutzoni F."/>
            <person name="Magnuson J."/>
            <person name="Mondo S."/>
            <person name="Nolan M."/>
            <person name="Ohm R."/>
            <person name="Pangilinan J."/>
            <person name="Park H.-J."/>
            <person name="Ramirez L."/>
            <person name="Alfaro M."/>
            <person name="Sun H."/>
            <person name="Tritt A."/>
            <person name="Yoshinaga Y."/>
            <person name="Zwiers L.-H."/>
            <person name="Turgeon B.G."/>
            <person name="Goodwin S.B."/>
            <person name="Spatafora J.W."/>
            <person name="Crous P.W."/>
            <person name="Grigoriev I.V."/>
        </authorList>
    </citation>
    <scope>NUCLEOTIDE SEQUENCE</scope>
    <source>
        <strain evidence="2 4">CBS 781.70</strain>
    </source>
</reference>
<protein>
    <recommendedName>
        <fullName evidence="5">Secreted protein</fullName>
    </recommendedName>
</protein>
<dbReference type="GeneID" id="54423711"/>
<sequence>MHVPSLHISLALFAFPFIPGHPVSIATTFEADHEVTLSIYVSLTREGWTDDEPITMTFIAVDNDANCPTIVPETLCLATAQRSIKAGTHCSALSEPWESVFHRFSKLRSRFSARALLGSSSVFFDKRLAIFIF</sequence>
<evidence type="ECO:0000313" key="4">
    <source>
        <dbReference type="RefSeq" id="XP_033538672.1"/>
    </source>
</evidence>
<dbReference type="Proteomes" id="UP000504638">
    <property type="component" value="Unplaced"/>
</dbReference>
<reference evidence="4" key="2">
    <citation type="submission" date="2020-04" db="EMBL/GenBank/DDBJ databases">
        <authorList>
            <consortium name="NCBI Genome Project"/>
        </authorList>
    </citation>
    <scope>NUCLEOTIDE SEQUENCE</scope>
    <source>
        <strain evidence="4">CBS 781.70</strain>
    </source>
</reference>
<accession>A0A6G1GGK8</accession>
<organism evidence="2">
    <name type="scientific">Eremomyces bilateralis CBS 781.70</name>
    <dbReference type="NCBI Taxonomy" id="1392243"/>
    <lineage>
        <taxon>Eukaryota</taxon>
        <taxon>Fungi</taxon>
        <taxon>Dikarya</taxon>
        <taxon>Ascomycota</taxon>
        <taxon>Pezizomycotina</taxon>
        <taxon>Dothideomycetes</taxon>
        <taxon>Dothideomycetes incertae sedis</taxon>
        <taxon>Eremomycetales</taxon>
        <taxon>Eremomycetaceae</taxon>
        <taxon>Eremomyces</taxon>
    </lineage>
</organism>
<keyword evidence="1" id="KW-0732">Signal</keyword>
<name>A0A6G1GGK8_9PEZI</name>
<dbReference type="EMBL" id="ML975149">
    <property type="protein sequence ID" value="KAF1817041.1"/>
    <property type="molecule type" value="Genomic_DNA"/>
</dbReference>
<dbReference type="AlphaFoldDB" id="A0A6G1GGK8"/>